<evidence type="ECO:0000256" key="2">
    <source>
        <dbReference type="ARBA" id="ARBA00022630"/>
    </source>
</evidence>
<evidence type="ECO:0000256" key="1">
    <source>
        <dbReference type="ARBA" id="ARBA00001917"/>
    </source>
</evidence>
<dbReference type="SUPFAM" id="SSF51395">
    <property type="entry name" value="FMN-linked oxidoreductases"/>
    <property type="match status" value="1"/>
</dbReference>
<name>V6MAK4_9BACL</name>
<dbReference type="STRING" id="1408254.T458_07355"/>
<dbReference type="InterPro" id="IPR001155">
    <property type="entry name" value="OxRdtase_FMN_N"/>
</dbReference>
<dbReference type="Gene3D" id="3.20.20.70">
    <property type="entry name" value="Aldolase class I"/>
    <property type="match status" value="1"/>
</dbReference>
<comment type="caution">
    <text evidence="7">The sequence shown here is derived from an EMBL/GenBank/DDBJ whole genome shotgun (WGS) entry which is preliminary data.</text>
</comment>
<gene>
    <name evidence="7" type="ORF">T458_07355</name>
</gene>
<evidence type="ECO:0000256" key="5">
    <source>
        <dbReference type="ARBA" id="ARBA00023002"/>
    </source>
</evidence>
<reference evidence="7 8" key="1">
    <citation type="journal article" date="2014" name="Genome Announc.">
        <title>Draft Genome Sequence of Brevibacillus panacihumi Strain W25, a Halotolerant Hydrocarbon-Degrading Bacterium.</title>
        <authorList>
            <person name="Wang X."/>
            <person name="Jin D."/>
            <person name="Zhou L."/>
            <person name="Wu L."/>
            <person name="An W."/>
            <person name="Chen Y."/>
            <person name="Zhao L."/>
        </authorList>
    </citation>
    <scope>NUCLEOTIDE SEQUENCE [LARGE SCALE GENOMIC DNA]</scope>
    <source>
        <strain evidence="7 8">W25</strain>
    </source>
</reference>
<dbReference type="EC" id="1.6.99.1" evidence="7"/>
<evidence type="ECO:0000256" key="4">
    <source>
        <dbReference type="ARBA" id="ARBA00022857"/>
    </source>
</evidence>
<dbReference type="InterPro" id="IPR013785">
    <property type="entry name" value="Aldolase_TIM"/>
</dbReference>
<organism evidence="7 8">
    <name type="scientific">Brevibacillus panacihumi W25</name>
    <dbReference type="NCBI Taxonomy" id="1408254"/>
    <lineage>
        <taxon>Bacteria</taxon>
        <taxon>Bacillati</taxon>
        <taxon>Bacillota</taxon>
        <taxon>Bacilli</taxon>
        <taxon>Bacillales</taxon>
        <taxon>Paenibacillaceae</taxon>
        <taxon>Brevibacillus</taxon>
    </lineage>
</organism>
<keyword evidence="5 7" id="KW-0560">Oxidoreductase</keyword>
<comment type="cofactor">
    <cofactor evidence="1">
        <name>FMN</name>
        <dbReference type="ChEBI" id="CHEBI:58210"/>
    </cofactor>
</comment>
<dbReference type="CDD" id="cd02932">
    <property type="entry name" value="OYE_YqiM_FMN"/>
    <property type="match status" value="1"/>
</dbReference>
<dbReference type="GO" id="GO:0010181">
    <property type="term" value="F:FMN binding"/>
    <property type="evidence" value="ECO:0007669"/>
    <property type="project" value="InterPro"/>
</dbReference>
<dbReference type="EMBL" id="AYJU01000003">
    <property type="protein sequence ID" value="EST55539.1"/>
    <property type="molecule type" value="Genomic_DNA"/>
</dbReference>
<dbReference type="Pfam" id="PF00724">
    <property type="entry name" value="Oxidored_FMN"/>
    <property type="match status" value="1"/>
</dbReference>
<dbReference type="GO" id="GO:0050661">
    <property type="term" value="F:NADP binding"/>
    <property type="evidence" value="ECO:0007669"/>
    <property type="project" value="InterPro"/>
</dbReference>
<dbReference type="GO" id="GO:0003959">
    <property type="term" value="F:NADPH dehydrogenase activity"/>
    <property type="evidence" value="ECO:0007669"/>
    <property type="project" value="UniProtKB-EC"/>
</dbReference>
<sequence>MFKIEVAKMSILFSPITIGGVSLKNRIVMSPMGMNACKAEDGKVTNWHKIHYPSRAVGQVGLIMVEATAVSLDGRTDPDDLGIWEDGQISGLKELVDMVHEQGAKIGIQLCHGGRKSKIPGKIMAPSAIPYDENSIVPEAMTEEEMYEVIAAFKESARRAKQAGFDVLELHAAHGYLINQFLSPLSNKRGDKYGGNLENRYQFLKEVIHEIHKVWDGALFVRISATDYHPEGCSIDDYIVYGSMMKEQGVHFIDCSSGWIVPPNFSERPGPGYQVPFASQMKKEVQIPTGAVGLITSGLQAEKILVEGHADLIFIGQELLRDPYWPKRAAKELNVSIDAPPSYEYIWNK</sequence>
<keyword evidence="4" id="KW-0521">NADP</keyword>
<feature type="domain" description="NADH:flavin oxidoreductase/NADH oxidase N-terminal" evidence="6">
    <location>
        <begin position="12"/>
        <end position="334"/>
    </location>
</feature>
<evidence type="ECO:0000259" key="6">
    <source>
        <dbReference type="Pfam" id="PF00724"/>
    </source>
</evidence>
<keyword evidence="8" id="KW-1185">Reference proteome</keyword>
<evidence type="ECO:0000313" key="8">
    <source>
        <dbReference type="Proteomes" id="UP000017973"/>
    </source>
</evidence>
<dbReference type="NCBIfam" id="NF010047">
    <property type="entry name" value="PRK13523.1"/>
    <property type="match status" value="1"/>
</dbReference>
<proteinExistence type="predicted"/>
<dbReference type="eggNOG" id="COG1902">
    <property type="taxonomic scope" value="Bacteria"/>
</dbReference>
<accession>V6MAK4</accession>
<dbReference type="AlphaFoldDB" id="V6MAK4"/>
<keyword evidence="2" id="KW-0285">Flavoprotein</keyword>
<keyword evidence="3" id="KW-0288">FMN</keyword>
<dbReference type="Proteomes" id="UP000017973">
    <property type="component" value="Unassembled WGS sequence"/>
</dbReference>
<evidence type="ECO:0000313" key="7">
    <source>
        <dbReference type="EMBL" id="EST55539.1"/>
    </source>
</evidence>
<dbReference type="PANTHER" id="PTHR43303">
    <property type="entry name" value="NADPH DEHYDROGENASE C23G7.10C-RELATED"/>
    <property type="match status" value="1"/>
</dbReference>
<evidence type="ECO:0000256" key="3">
    <source>
        <dbReference type="ARBA" id="ARBA00022643"/>
    </source>
</evidence>
<dbReference type="HOGENOM" id="CLU_012153_2_1_9"/>
<dbReference type="InterPro" id="IPR044152">
    <property type="entry name" value="YqjM-like"/>
</dbReference>
<dbReference type="PANTHER" id="PTHR43303:SF4">
    <property type="entry name" value="NADPH DEHYDROGENASE C23G7.10C-RELATED"/>
    <property type="match status" value="1"/>
</dbReference>
<dbReference type="PATRIC" id="fig|1408254.3.peg.1457"/>
<protein>
    <submittedName>
        <fullName evidence="7">NADPH dehydrogenase</fullName>
        <ecNumber evidence="7">1.6.99.1</ecNumber>
    </submittedName>
</protein>